<feature type="domain" description="J" evidence="3">
    <location>
        <begin position="7"/>
        <end position="68"/>
    </location>
</feature>
<name>A0AA44QF03_CUTAC</name>
<keyword evidence="2" id="KW-1133">Transmembrane helix</keyword>
<evidence type="ECO:0000313" key="5">
    <source>
        <dbReference type="Proteomes" id="UP000226191"/>
    </source>
</evidence>
<keyword evidence="4" id="KW-0614">Plasmid</keyword>
<dbReference type="SUPFAM" id="SSF46565">
    <property type="entry name" value="Chaperone J-domain"/>
    <property type="match status" value="1"/>
</dbReference>
<dbReference type="Pfam" id="PF00226">
    <property type="entry name" value="DnaJ"/>
    <property type="match status" value="1"/>
</dbReference>
<sequence>MTPDSPTLYEVLGVCPDATDDQLKTAWRTAAKATHPDAGGDPQAFTAAQHAWEVLSDPDSRASYDAALAGEGDPDVEAPDNTVDPLTPSWSWSVSFIDATPRLRHTRPGTLAAIVVAAAGVEAGIGWHEALEALAPSPGFVGSWWMTSVPLVAGVTWLAAITGIQAIMAGIGWLGWGFIGAACLWGHPWAVAVLGAGWVAWVAAAVWWWRRRMAWPARTCRAGNMVDMPEVDPPWMEPVELVAELIPSVRAMWSPDGQTVAVVAGRRVATLGMPMRGWRGIDMRGWNPIGADTAWIVDQIGGWLADQDKPLTIDGRILYETWDRLQTVRPHS</sequence>
<dbReference type="SMART" id="SM00271">
    <property type="entry name" value="DnaJ"/>
    <property type="match status" value="1"/>
</dbReference>
<proteinExistence type="predicted"/>
<evidence type="ECO:0000313" key="4">
    <source>
        <dbReference type="EMBL" id="PGF31228.1"/>
    </source>
</evidence>
<keyword evidence="2" id="KW-0472">Membrane</keyword>
<dbReference type="InterPro" id="IPR018253">
    <property type="entry name" value="DnaJ_domain_CS"/>
</dbReference>
<organism evidence="4 5">
    <name type="scientific">Cutibacterium acnes</name>
    <name type="common">Propionibacterium acnes</name>
    <dbReference type="NCBI Taxonomy" id="1747"/>
    <lineage>
        <taxon>Bacteria</taxon>
        <taxon>Bacillati</taxon>
        <taxon>Actinomycetota</taxon>
        <taxon>Actinomycetes</taxon>
        <taxon>Propionibacteriales</taxon>
        <taxon>Propionibacteriaceae</taxon>
        <taxon>Cutibacterium</taxon>
    </lineage>
</organism>
<feature type="region of interest" description="Disordered" evidence="1">
    <location>
        <begin position="64"/>
        <end position="84"/>
    </location>
</feature>
<gene>
    <name evidence="4" type="ORF">B1B09_12760</name>
</gene>
<dbReference type="InterPro" id="IPR001623">
    <property type="entry name" value="DnaJ_domain"/>
</dbReference>
<evidence type="ECO:0000256" key="1">
    <source>
        <dbReference type="SAM" id="MobiDB-lite"/>
    </source>
</evidence>
<dbReference type="InterPro" id="IPR036869">
    <property type="entry name" value="J_dom_sf"/>
</dbReference>
<evidence type="ECO:0000256" key="2">
    <source>
        <dbReference type="SAM" id="Phobius"/>
    </source>
</evidence>
<dbReference type="PROSITE" id="PS00636">
    <property type="entry name" value="DNAJ_1"/>
    <property type="match status" value="1"/>
</dbReference>
<feature type="transmembrane region" description="Helical" evidence="2">
    <location>
        <begin position="188"/>
        <end position="209"/>
    </location>
</feature>
<dbReference type="EMBL" id="MVCE01000015">
    <property type="protein sequence ID" value="PGF31228.1"/>
    <property type="molecule type" value="Genomic_DNA"/>
</dbReference>
<dbReference type="Proteomes" id="UP000226191">
    <property type="component" value="Plasmid p11_78"/>
</dbReference>
<dbReference type="RefSeq" id="WP_098827386.1">
    <property type="nucleotide sequence ID" value="NZ_CM008362.1"/>
</dbReference>
<evidence type="ECO:0000259" key="3">
    <source>
        <dbReference type="PROSITE" id="PS50076"/>
    </source>
</evidence>
<dbReference type="CDD" id="cd06257">
    <property type="entry name" value="DnaJ"/>
    <property type="match status" value="1"/>
</dbReference>
<keyword evidence="2" id="KW-0812">Transmembrane</keyword>
<reference evidence="4 5" key="1">
    <citation type="submission" date="2017-02" db="EMBL/GenBank/DDBJ databases">
        <title>Prevalence of linear plasmids in Cutibacterium acnes isolates obtained from cancerous prostatic tissue.</title>
        <authorList>
            <person name="Davidsson S."/>
            <person name="Bruggemann H."/>
        </authorList>
    </citation>
    <scope>NUCLEOTIDE SEQUENCE [LARGE SCALE GENOMIC DNA]</scope>
    <source>
        <strain evidence="4 5">11-78</strain>
        <plasmid evidence="4 5">p11_78</plasmid>
    </source>
</reference>
<accession>A0AA44QF03</accession>
<dbReference type="Gene3D" id="1.10.287.110">
    <property type="entry name" value="DnaJ domain"/>
    <property type="match status" value="1"/>
</dbReference>
<protein>
    <submittedName>
        <fullName evidence="4">Molecular chaperone DnaJ</fullName>
    </submittedName>
</protein>
<comment type="caution">
    <text evidence="4">The sequence shown here is derived from an EMBL/GenBank/DDBJ whole genome shotgun (WGS) entry which is preliminary data.</text>
</comment>
<geneLocation type="plasmid" evidence="4 5">
    <name>p11_78</name>
</geneLocation>
<dbReference type="AlphaFoldDB" id="A0AA44QF03"/>
<dbReference type="PANTHER" id="PTHR45432">
    <property type="entry name" value="CHAPERONE PROTEIN DNAJ 11, CHLOROPLASTIC-LIKE"/>
    <property type="match status" value="1"/>
</dbReference>
<feature type="transmembrane region" description="Helical" evidence="2">
    <location>
        <begin position="151"/>
        <end position="176"/>
    </location>
</feature>
<dbReference type="PROSITE" id="PS50076">
    <property type="entry name" value="DNAJ_2"/>
    <property type="match status" value="1"/>
</dbReference>
<dbReference type="PANTHER" id="PTHR45432:SF2">
    <property type="entry name" value="CHAPERONE PROTEIN DNAJ 11, CHLOROPLASTIC"/>
    <property type="match status" value="1"/>
</dbReference>
<dbReference type="PRINTS" id="PR00625">
    <property type="entry name" value="JDOMAIN"/>
</dbReference>